<dbReference type="OrthoDB" id="706721at2"/>
<dbReference type="Pfam" id="PF01527">
    <property type="entry name" value="HTH_Tnp_1"/>
    <property type="match status" value="1"/>
</dbReference>
<dbReference type="RefSeq" id="WP_127822870.1">
    <property type="nucleotide sequence ID" value="NZ_RQSM01000002.1"/>
</dbReference>
<gene>
    <name evidence="1" type="ORF">EH230_01685</name>
</gene>
<dbReference type="SUPFAM" id="SSF46689">
    <property type="entry name" value="Homeodomain-like"/>
    <property type="match status" value="1"/>
</dbReference>
<dbReference type="GO" id="GO:0004803">
    <property type="term" value="F:transposase activity"/>
    <property type="evidence" value="ECO:0007669"/>
    <property type="project" value="InterPro"/>
</dbReference>
<comment type="caution">
    <text evidence="1">The sequence shown here is derived from an EMBL/GenBank/DDBJ whole genome shotgun (WGS) entry which is preliminary data.</text>
</comment>
<dbReference type="EMBL" id="RQSM01000002">
    <property type="protein sequence ID" value="RVU91714.1"/>
    <property type="molecule type" value="Genomic_DNA"/>
</dbReference>
<dbReference type="GO" id="GO:0003677">
    <property type="term" value="F:DNA binding"/>
    <property type="evidence" value="ECO:0007669"/>
    <property type="project" value="InterPro"/>
</dbReference>
<evidence type="ECO:0000313" key="2">
    <source>
        <dbReference type="Proteomes" id="UP000288951"/>
    </source>
</evidence>
<organism evidence="1 2">
    <name type="scientific">Flavobacterium columnare</name>
    <dbReference type="NCBI Taxonomy" id="996"/>
    <lineage>
        <taxon>Bacteria</taxon>
        <taxon>Pseudomonadati</taxon>
        <taxon>Bacteroidota</taxon>
        <taxon>Flavobacteriia</taxon>
        <taxon>Flavobacteriales</taxon>
        <taxon>Flavobacteriaceae</taxon>
        <taxon>Flavobacterium</taxon>
    </lineage>
</organism>
<dbReference type="Gene3D" id="1.10.10.10">
    <property type="entry name" value="Winged helix-like DNA-binding domain superfamily/Winged helix DNA-binding domain"/>
    <property type="match status" value="1"/>
</dbReference>
<accession>A0A437UDK2</accession>
<dbReference type="AlphaFoldDB" id="A0A437UDK2"/>
<sequence length="110" mass="12982">MERKVKYDYAFKLRCVKEVLKKHQAITIVAKENDIGKTSLKDWISRYQEFGNKGLLPHLYITQKTRQGFVQKKGSNITKQKYVTISVKIKKPKVLQLKKNQKARKRKVAY</sequence>
<keyword evidence="2" id="KW-1185">Reference proteome</keyword>
<protein>
    <submittedName>
        <fullName evidence="1">Transposase</fullName>
    </submittedName>
</protein>
<dbReference type="InterPro" id="IPR009057">
    <property type="entry name" value="Homeodomain-like_sf"/>
</dbReference>
<dbReference type="InterPro" id="IPR002514">
    <property type="entry name" value="Transposase_8"/>
</dbReference>
<proteinExistence type="predicted"/>
<dbReference type="InterPro" id="IPR036388">
    <property type="entry name" value="WH-like_DNA-bd_sf"/>
</dbReference>
<dbReference type="GO" id="GO:0006313">
    <property type="term" value="P:DNA transposition"/>
    <property type="evidence" value="ECO:0007669"/>
    <property type="project" value="InterPro"/>
</dbReference>
<evidence type="ECO:0000313" key="1">
    <source>
        <dbReference type="EMBL" id="RVU91714.1"/>
    </source>
</evidence>
<reference evidence="1" key="1">
    <citation type="submission" date="2018-12" db="EMBL/GenBank/DDBJ databases">
        <title>Draft genome sequence of Flaovobacterium columnare ARS1 isolated from channel catfish in Alabama.</title>
        <authorList>
            <person name="Cai W."/>
            <person name="Arias C."/>
        </authorList>
    </citation>
    <scope>NUCLEOTIDE SEQUENCE [LARGE SCALE GENOMIC DNA]</scope>
    <source>
        <strain evidence="1">ARS1</strain>
    </source>
</reference>
<name>A0A437UDK2_9FLAO</name>
<dbReference type="Proteomes" id="UP000288951">
    <property type="component" value="Unassembled WGS sequence"/>
</dbReference>